<dbReference type="SUPFAM" id="SSF52540">
    <property type="entry name" value="P-loop containing nucleoside triphosphate hydrolases"/>
    <property type="match status" value="1"/>
</dbReference>
<dbReference type="InterPro" id="IPR027417">
    <property type="entry name" value="P-loop_NTPase"/>
</dbReference>
<reference evidence="7 8" key="1">
    <citation type="submission" date="2020-07" db="EMBL/GenBank/DDBJ databases">
        <title>Sequencing the genomes of 1000 actinobacteria strains.</title>
        <authorList>
            <person name="Klenk H.-P."/>
        </authorList>
    </citation>
    <scope>NUCLEOTIDE SEQUENCE [LARGE SCALE GENOMIC DNA]</scope>
    <source>
        <strain evidence="7 8">DSM 24482</strain>
    </source>
</reference>
<evidence type="ECO:0000256" key="3">
    <source>
        <dbReference type="ARBA" id="ARBA00022741"/>
    </source>
</evidence>
<name>A0A7Y9FJ44_9CELL</name>
<keyword evidence="3" id="KW-0547">Nucleotide-binding</keyword>
<evidence type="ECO:0000256" key="1">
    <source>
        <dbReference type="ARBA" id="ARBA00005417"/>
    </source>
</evidence>
<gene>
    <name evidence="7" type="ORF">BKA21_003381</name>
    <name evidence="6" type="ORF">Col01nite_21210</name>
</gene>
<dbReference type="PROSITE" id="PS50893">
    <property type="entry name" value="ABC_TRANSPORTER_2"/>
    <property type="match status" value="1"/>
</dbReference>
<dbReference type="InterPro" id="IPR003593">
    <property type="entry name" value="AAA+_ATPase"/>
</dbReference>
<dbReference type="Gene3D" id="3.40.50.300">
    <property type="entry name" value="P-loop containing nucleotide triphosphate hydrolases"/>
    <property type="match status" value="1"/>
</dbReference>
<dbReference type="InterPro" id="IPR003439">
    <property type="entry name" value="ABC_transporter-like_ATP-bd"/>
</dbReference>
<keyword evidence="2" id="KW-0813">Transport</keyword>
<evidence type="ECO:0000313" key="9">
    <source>
        <dbReference type="Proteomes" id="UP000618382"/>
    </source>
</evidence>
<comment type="caution">
    <text evidence="7">The sequence shown here is derived from an EMBL/GenBank/DDBJ whole genome shotgun (WGS) entry which is preliminary data.</text>
</comment>
<evidence type="ECO:0000259" key="5">
    <source>
        <dbReference type="PROSITE" id="PS50893"/>
    </source>
</evidence>
<evidence type="ECO:0000313" key="7">
    <source>
        <dbReference type="EMBL" id="NYD87832.1"/>
    </source>
</evidence>
<evidence type="ECO:0000256" key="4">
    <source>
        <dbReference type="ARBA" id="ARBA00022840"/>
    </source>
</evidence>
<dbReference type="RefSeq" id="WP_140460147.1">
    <property type="nucleotide sequence ID" value="NZ_BAABFI010000013.1"/>
</dbReference>
<dbReference type="EMBL" id="BONN01000005">
    <property type="protein sequence ID" value="GIG32962.1"/>
    <property type="molecule type" value="Genomic_DNA"/>
</dbReference>
<reference evidence="6 9" key="2">
    <citation type="submission" date="2021-01" db="EMBL/GenBank/DDBJ databases">
        <title>Whole genome shotgun sequence of Cellulomonas oligotrophica NBRC 109435.</title>
        <authorList>
            <person name="Komaki H."/>
            <person name="Tamura T."/>
        </authorList>
    </citation>
    <scope>NUCLEOTIDE SEQUENCE [LARGE SCALE GENOMIC DNA]</scope>
    <source>
        <strain evidence="6 9">NBRC 109435</strain>
    </source>
</reference>
<keyword evidence="4 7" id="KW-0067">ATP-binding</keyword>
<accession>A0A7Y9FJ44</accession>
<dbReference type="GO" id="GO:0005524">
    <property type="term" value="F:ATP binding"/>
    <property type="evidence" value="ECO:0007669"/>
    <property type="project" value="UniProtKB-KW"/>
</dbReference>
<dbReference type="Proteomes" id="UP000577956">
    <property type="component" value="Unassembled WGS sequence"/>
</dbReference>
<sequence length="240" mass="25037">MLVATSLVKKRGEFVLGPVDVELDVGVSALLGANGAGKTTLMQLAAGLLRADGGSIECTAPRGAAGGVGYLPQDFAGPRRPRVRDYLRFVAWCRSGKGQQIREKDIDHALALVDLTERSASRIGSLSGGMVKRLGIAQALLGDPAVIILDEPTVGLDPIQRREIRGLLQRLGEDRSVLLSTHLSEDVASTADHVVALHAGRVVFTGSTRGLAGGSATGRPAAEAVERGLIALIEGRTAHA</sequence>
<evidence type="ECO:0000313" key="6">
    <source>
        <dbReference type="EMBL" id="GIG32962.1"/>
    </source>
</evidence>
<evidence type="ECO:0000256" key="2">
    <source>
        <dbReference type="ARBA" id="ARBA00022448"/>
    </source>
</evidence>
<dbReference type="AlphaFoldDB" id="A0A7Y9FJ44"/>
<organism evidence="7 8">
    <name type="scientific">Cellulomonas oligotrophica</name>
    <dbReference type="NCBI Taxonomy" id="931536"/>
    <lineage>
        <taxon>Bacteria</taxon>
        <taxon>Bacillati</taxon>
        <taxon>Actinomycetota</taxon>
        <taxon>Actinomycetes</taxon>
        <taxon>Micrococcales</taxon>
        <taxon>Cellulomonadaceae</taxon>
        <taxon>Cellulomonas</taxon>
    </lineage>
</organism>
<dbReference type="GO" id="GO:0016887">
    <property type="term" value="F:ATP hydrolysis activity"/>
    <property type="evidence" value="ECO:0007669"/>
    <property type="project" value="InterPro"/>
</dbReference>
<dbReference type="Proteomes" id="UP000618382">
    <property type="component" value="Unassembled WGS sequence"/>
</dbReference>
<feature type="domain" description="ABC transporter" evidence="5">
    <location>
        <begin position="1"/>
        <end position="224"/>
    </location>
</feature>
<keyword evidence="9" id="KW-1185">Reference proteome</keyword>
<comment type="similarity">
    <text evidence="1">Belongs to the ABC transporter superfamily.</text>
</comment>
<dbReference type="EMBL" id="JACCBK010000001">
    <property type="protein sequence ID" value="NYD87832.1"/>
    <property type="molecule type" value="Genomic_DNA"/>
</dbReference>
<evidence type="ECO:0000313" key="8">
    <source>
        <dbReference type="Proteomes" id="UP000577956"/>
    </source>
</evidence>
<proteinExistence type="inferred from homology"/>
<dbReference type="Pfam" id="PF00005">
    <property type="entry name" value="ABC_tran"/>
    <property type="match status" value="1"/>
</dbReference>
<dbReference type="SMART" id="SM00382">
    <property type="entry name" value="AAA"/>
    <property type="match status" value="1"/>
</dbReference>
<protein>
    <submittedName>
        <fullName evidence="6">ABC transporter ATP-binding protein</fullName>
    </submittedName>
    <submittedName>
        <fullName evidence="7">ABC-2 type transport system ATP-binding protein</fullName>
    </submittedName>
</protein>
<dbReference type="PANTHER" id="PTHR43335">
    <property type="entry name" value="ABC TRANSPORTER, ATP-BINDING PROTEIN"/>
    <property type="match status" value="1"/>
</dbReference>
<dbReference type="PANTHER" id="PTHR43335:SF2">
    <property type="entry name" value="ABC TRANSPORTER, ATP-BINDING PROTEIN"/>
    <property type="match status" value="1"/>
</dbReference>